<proteinExistence type="predicted"/>
<evidence type="ECO:0000313" key="2">
    <source>
        <dbReference type="Proteomes" id="UP000035720"/>
    </source>
</evidence>
<accession>A0A077MEQ3</accession>
<dbReference type="AlphaFoldDB" id="A0A077MEQ3"/>
<evidence type="ECO:0008006" key="3">
    <source>
        <dbReference type="Google" id="ProtNLM"/>
    </source>
</evidence>
<dbReference type="STRING" id="1193518.BN13_40050"/>
<dbReference type="EMBL" id="CAJC01000150">
    <property type="protein sequence ID" value="CCI53498.1"/>
    <property type="molecule type" value="Genomic_DNA"/>
</dbReference>
<name>A0A077MEQ3_9MICO</name>
<reference evidence="1 2" key="1">
    <citation type="journal article" date="2013" name="ISME J.">
        <title>A metabolic model for members of the genus Tetrasphaera involved in enhanced biological phosphorus removal.</title>
        <authorList>
            <person name="Kristiansen R."/>
            <person name="Nguyen H.T.T."/>
            <person name="Saunders A.M."/>
            <person name="Nielsen J.L."/>
            <person name="Wimmer R."/>
            <person name="Le V.Q."/>
            <person name="McIlroy S.J."/>
            <person name="Petrovski S."/>
            <person name="Seviour R.J."/>
            <person name="Calteau A."/>
            <person name="Nielsen K.L."/>
            <person name="Nielsen P.H."/>
        </authorList>
    </citation>
    <scope>NUCLEOTIDE SEQUENCE [LARGE SCALE GENOMIC DNA]</scope>
    <source>
        <strain evidence="1 2">Ben 74</strain>
    </source>
</reference>
<organism evidence="1 2">
    <name type="scientific">Nostocoides jenkinsii Ben 74</name>
    <dbReference type="NCBI Taxonomy" id="1193518"/>
    <lineage>
        <taxon>Bacteria</taxon>
        <taxon>Bacillati</taxon>
        <taxon>Actinomycetota</taxon>
        <taxon>Actinomycetes</taxon>
        <taxon>Micrococcales</taxon>
        <taxon>Intrasporangiaceae</taxon>
        <taxon>Nostocoides</taxon>
    </lineage>
</organism>
<dbReference type="SUPFAM" id="SSF51445">
    <property type="entry name" value="(Trans)glycosidases"/>
    <property type="match status" value="1"/>
</dbReference>
<dbReference type="Proteomes" id="UP000035720">
    <property type="component" value="Unassembled WGS sequence"/>
</dbReference>
<protein>
    <recommendedName>
        <fullName evidence="3">Asl1-like glycosyl hydrolase catalytic domain-containing protein</fullName>
    </recommendedName>
</protein>
<sequence>MAGFAATPFLAQTSDAFKINFGERQDTTGRPLSVLANTMGVCTVTSTTSGLWGQRDKVMWVLKSVGAKWIRSEIYTGNKGQVAWLNQLAANGIRTNMIMQDPAMKNATPEQLVSLIASSMPNACHSMEGANEWNLEGGANWASELRTHQQRIFRAARGNAATRNKPVVGPALGMRKGYQEYGNQSAYMDWGNIHLYTGGFVPGYRSDEVIKEERRVCGSKPVIVTETGWHNASKYKGTHNYTPEDVAGVYAPRLILEYFIRNVPKVGIYELIDDRSDPGMTNHEAHFGLVRNNWSPKPAFISLANMNQIINRQYRTSGARGGSLSFKFNSGPADLRSALVAREDGRFLLFLWRNVAIYDPNKRRYLSPSSATVSIDWLTQRSIRRYAPASSANALSSERSSRSTVSLKGEMQILEITPN</sequence>
<evidence type="ECO:0000313" key="1">
    <source>
        <dbReference type="EMBL" id="CCI53498.1"/>
    </source>
</evidence>
<comment type="caution">
    <text evidence="1">The sequence shown here is derived from an EMBL/GenBank/DDBJ whole genome shotgun (WGS) entry which is preliminary data.</text>
</comment>
<dbReference type="RefSeq" id="WP_048543845.1">
    <property type="nucleotide sequence ID" value="NZ_HF571038.1"/>
</dbReference>
<dbReference type="InterPro" id="IPR017853">
    <property type="entry name" value="GH"/>
</dbReference>
<dbReference type="Gene3D" id="3.20.20.80">
    <property type="entry name" value="Glycosidases"/>
    <property type="match status" value="1"/>
</dbReference>
<gene>
    <name evidence="1" type="ORF">BN13_40050</name>
</gene>
<keyword evidence="2" id="KW-1185">Reference proteome</keyword>